<keyword evidence="5" id="KW-1185">Reference proteome</keyword>
<feature type="compositionally biased region" description="Polar residues" evidence="3">
    <location>
        <begin position="124"/>
        <end position="153"/>
    </location>
</feature>
<dbReference type="OrthoDB" id="74629at2759"/>
<feature type="region of interest" description="Disordered" evidence="3">
    <location>
        <begin position="786"/>
        <end position="828"/>
    </location>
</feature>
<comment type="caution">
    <text evidence="4">The sequence shown here is derived from an EMBL/GenBank/DDBJ whole genome shotgun (WGS) entry which is preliminary data.</text>
</comment>
<protein>
    <submittedName>
        <fullName evidence="4">Uncharacterized protein</fullName>
    </submittedName>
</protein>
<dbReference type="InterPro" id="IPR019398">
    <property type="entry name" value="Pre-rRNA_process_TSR2"/>
</dbReference>
<feature type="compositionally biased region" description="Acidic residues" evidence="3">
    <location>
        <begin position="111"/>
        <end position="120"/>
    </location>
</feature>
<feature type="compositionally biased region" description="Basic residues" evidence="3">
    <location>
        <begin position="13"/>
        <end position="28"/>
    </location>
</feature>
<evidence type="ECO:0000256" key="1">
    <source>
        <dbReference type="ARBA" id="ARBA00006524"/>
    </source>
</evidence>
<feature type="region of interest" description="Disordered" evidence="3">
    <location>
        <begin position="289"/>
        <end position="315"/>
    </location>
</feature>
<evidence type="ECO:0000256" key="2">
    <source>
        <dbReference type="ARBA" id="ARBA00022552"/>
    </source>
</evidence>
<feature type="compositionally biased region" description="Acidic residues" evidence="3">
    <location>
        <begin position="289"/>
        <end position="300"/>
    </location>
</feature>
<dbReference type="AlphaFoldDB" id="A0A2P4WXF9"/>
<feature type="compositionally biased region" description="Polar residues" evidence="3">
    <location>
        <begin position="65"/>
        <end position="75"/>
    </location>
</feature>
<dbReference type="GO" id="GO:0006364">
    <property type="term" value="P:rRNA processing"/>
    <property type="evidence" value="ECO:0007669"/>
    <property type="project" value="UniProtKB-KW"/>
</dbReference>
<feature type="compositionally biased region" description="Low complexity" evidence="3">
    <location>
        <begin position="32"/>
        <end position="42"/>
    </location>
</feature>
<organism evidence="4 5">
    <name type="scientific">Phytophthora palmivora</name>
    <dbReference type="NCBI Taxonomy" id="4796"/>
    <lineage>
        <taxon>Eukaryota</taxon>
        <taxon>Sar</taxon>
        <taxon>Stramenopiles</taxon>
        <taxon>Oomycota</taxon>
        <taxon>Peronosporomycetes</taxon>
        <taxon>Peronosporales</taxon>
        <taxon>Peronosporaceae</taxon>
        <taxon>Phytophthora</taxon>
    </lineage>
</organism>
<dbReference type="Proteomes" id="UP000237271">
    <property type="component" value="Unassembled WGS sequence"/>
</dbReference>
<evidence type="ECO:0000313" key="5">
    <source>
        <dbReference type="Proteomes" id="UP000237271"/>
    </source>
</evidence>
<feature type="region of interest" description="Disordered" evidence="3">
    <location>
        <begin position="1"/>
        <end position="154"/>
    </location>
</feature>
<feature type="region of interest" description="Disordered" evidence="3">
    <location>
        <begin position="392"/>
        <end position="412"/>
    </location>
</feature>
<keyword evidence="2" id="KW-0698">rRNA processing</keyword>
<evidence type="ECO:0000313" key="4">
    <source>
        <dbReference type="EMBL" id="POM57994.1"/>
    </source>
</evidence>
<proteinExistence type="inferred from homology"/>
<evidence type="ECO:0000256" key="3">
    <source>
        <dbReference type="SAM" id="MobiDB-lite"/>
    </source>
</evidence>
<dbReference type="PANTHER" id="PTHR21250">
    <property type="entry name" value="PRE-RRNA-PROCESSING PROTEIN TSR2 HOMOLOG"/>
    <property type="match status" value="1"/>
</dbReference>
<feature type="compositionally biased region" description="Low complexity" evidence="3">
    <location>
        <begin position="306"/>
        <end position="315"/>
    </location>
</feature>
<feature type="region of interest" description="Disordered" evidence="3">
    <location>
        <begin position="238"/>
        <end position="265"/>
    </location>
</feature>
<name>A0A2P4WXF9_9STRA</name>
<sequence>MPLFSRSSERKSRPAKAHRFSLRKHHRHSDADSVASLSSSHSSHSDRKPRRQTQPTTREPEQTIVVPSTALTINTKLHAPPSNLSSSVRSSASTLRSTSPTLHENLSGGENDTEISDESDTRDSVSTPPQSRVPSMRNSRHSGQTSSRNSRNSLAEYRQLQCSMSYKNRVNSDAYRGTSTTSSASDLRMSERMSDMRTSLVDGFRTTNSSVRSSDGHSLLNARISESSTTITPVSHPVPAVQVAPPVPSPESRISEMSTSSATSRMTEANVAALQTRRAFQQMVLAMEDEDSGDEYDSDSDAWRTSSAESSQASSGVVRLGADEYRKFQFRLRQLEELTAEQARKQADMEQTIEQEVQNRTQKVIEAMEKQISMYKQAKELECEREVQRRVSEHLENPRMSRSASRGSVTARPSAYGLRASSSVGSFRDSYNISGSIKEEGNSLEKLLHPRRSRKRLEQMKEREEAQKREMEQFREFIRTTEMRVTQTQGMDGVMSAEQLEKAKHSLEDLADPLLPESLLQSSPSDLIELICVLRKNGREQEKQIEEAKGLVTAAIEAREDAEATAREAMELTLMLDARLDRAMRDEQKLVRQARKQSAADEFRHAQHLDLYQFRSMSGTECILLAVAREHSEQFAAGTIKSPWDYFEYSVKLALARWTALRMAIEGEWGGGDTNRKYEILLEEILNVFKYNKQVYADAMADNIGGYVETEFGLICEDGSVEEVSELLTMLADECKKAQYDRVKAMHDQVQALFPIDLKAAKIRTQDDGVGLAQGSAQTLGAISEDAGMQEPDEPLVDEDGFTTVRRSGRRKAPTKFYDPSAEFPGAS</sequence>
<feature type="compositionally biased region" description="Low complexity" evidence="3">
    <location>
        <begin position="79"/>
        <end position="102"/>
    </location>
</feature>
<comment type="similarity">
    <text evidence="1">Belongs to the TSR2 family.</text>
</comment>
<dbReference type="EMBL" id="NCKW01020408">
    <property type="protein sequence ID" value="POM57994.1"/>
    <property type="molecule type" value="Genomic_DNA"/>
</dbReference>
<reference evidence="4 5" key="1">
    <citation type="journal article" date="2017" name="Genome Biol. Evol.">
        <title>Phytophthora megakarya and P. palmivora, closely related causal agents of cacao black pod rot, underwent increases in genome sizes and gene numbers by different mechanisms.</title>
        <authorList>
            <person name="Ali S.S."/>
            <person name="Shao J."/>
            <person name="Lary D.J."/>
            <person name="Kronmiller B."/>
            <person name="Shen D."/>
            <person name="Strem M.D."/>
            <person name="Amoako-Attah I."/>
            <person name="Akrofi A.Y."/>
            <person name="Begoude B.A."/>
            <person name="Ten Hoopen G.M."/>
            <person name="Coulibaly K."/>
            <person name="Kebe B.I."/>
            <person name="Melnick R.L."/>
            <person name="Guiltinan M.J."/>
            <person name="Tyler B.M."/>
            <person name="Meinhardt L.W."/>
            <person name="Bailey B.A."/>
        </authorList>
    </citation>
    <scope>NUCLEOTIDE SEQUENCE [LARGE SCALE GENOMIC DNA]</scope>
    <source>
        <strain evidence="5">sbr112.9</strain>
    </source>
</reference>
<dbReference type="Pfam" id="PF10273">
    <property type="entry name" value="WGG"/>
    <property type="match status" value="1"/>
</dbReference>
<feature type="compositionally biased region" description="Acidic residues" evidence="3">
    <location>
        <begin position="791"/>
        <end position="801"/>
    </location>
</feature>
<feature type="compositionally biased region" description="Polar residues" evidence="3">
    <location>
        <begin position="255"/>
        <end position="265"/>
    </location>
</feature>
<gene>
    <name evidence="4" type="ORF">PHPALM_37419</name>
</gene>
<accession>A0A2P4WXF9</accession>